<protein>
    <submittedName>
        <fullName evidence="2">Uncharacterized protein</fullName>
    </submittedName>
</protein>
<keyword evidence="1" id="KW-0175">Coiled coil</keyword>
<evidence type="ECO:0000313" key="3">
    <source>
        <dbReference type="Proteomes" id="UP000030982"/>
    </source>
</evidence>
<dbReference type="EMBL" id="JTDL01000152">
    <property type="protein sequence ID" value="KHL00427.1"/>
    <property type="molecule type" value="Genomic_DNA"/>
</dbReference>
<name>A0A0B2AFH7_9MICC</name>
<dbReference type="RefSeq" id="WP_043127709.1">
    <property type="nucleotide sequence ID" value="NZ_JTDL01000152.1"/>
</dbReference>
<comment type="caution">
    <text evidence="2">The sequence shown here is derived from an EMBL/GenBank/DDBJ whole genome shotgun (WGS) entry which is preliminary data.</text>
</comment>
<reference evidence="2 3" key="1">
    <citation type="submission" date="2014-09" db="EMBL/GenBank/DDBJ databases">
        <title>Genome sequence of Sinomonas sp. MUSC 117.</title>
        <authorList>
            <person name="Lee L.-H."/>
        </authorList>
    </citation>
    <scope>NUCLEOTIDE SEQUENCE [LARGE SCALE GENOMIC DNA]</scope>
    <source>
        <strain evidence="2 3">MUSC 117</strain>
    </source>
</reference>
<evidence type="ECO:0000313" key="2">
    <source>
        <dbReference type="EMBL" id="KHL00427.1"/>
    </source>
</evidence>
<sequence length="79" mass="8751">MNAEIAKALRGQLASLATREEVERLRDELQAELAESRAFRASLEKRFDDLLEADAEAVMPHSIAKRRAAARAAAMDLTL</sequence>
<gene>
    <name evidence="2" type="ORF">LK10_19640</name>
</gene>
<dbReference type="STRING" id="1338436.LK10_19640"/>
<proteinExistence type="predicted"/>
<dbReference type="Proteomes" id="UP000030982">
    <property type="component" value="Unassembled WGS sequence"/>
</dbReference>
<accession>A0A0B2AFH7</accession>
<feature type="coiled-coil region" evidence="1">
    <location>
        <begin position="15"/>
        <end position="46"/>
    </location>
</feature>
<organism evidence="2 3">
    <name type="scientific">Sinomonas humi</name>
    <dbReference type="NCBI Taxonomy" id="1338436"/>
    <lineage>
        <taxon>Bacteria</taxon>
        <taxon>Bacillati</taxon>
        <taxon>Actinomycetota</taxon>
        <taxon>Actinomycetes</taxon>
        <taxon>Micrococcales</taxon>
        <taxon>Micrococcaceae</taxon>
        <taxon>Sinomonas</taxon>
    </lineage>
</organism>
<dbReference type="AlphaFoldDB" id="A0A0B2AFH7"/>
<keyword evidence="3" id="KW-1185">Reference proteome</keyword>
<evidence type="ECO:0000256" key="1">
    <source>
        <dbReference type="SAM" id="Coils"/>
    </source>
</evidence>